<dbReference type="InterPro" id="IPR001584">
    <property type="entry name" value="Integrase_cat-core"/>
</dbReference>
<proteinExistence type="predicted"/>
<dbReference type="OrthoDB" id="6408700at2759"/>
<dbReference type="Proteomes" id="UP000288716">
    <property type="component" value="Unassembled WGS sequence"/>
</dbReference>
<evidence type="ECO:0000313" key="3">
    <source>
        <dbReference type="Proteomes" id="UP000288716"/>
    </source>
</evidence>
<name>A0A443S1H0_9ACAR</name>
<dbReference type="PANTHER" id="PTHR46585">
    <property type="entry name" value="INTEGRASE CORE DOMAIN CONTAINING PROTEIN"/>
    <property type="match status" value="1"/>
</dbReference>
<sequence length="212" mass="24918">MTNNAILRKIYYDQNNPASFSTADKLFKAARLEAPSLTLKEVKNWLKNQVTYTLHKPIRHKFRRRKIVVSAIDEQWQADLVDLQEFAAKNNGYKYLLTAIDLFSKYAFAVPIKNKKAETVVAAFEKIFKRRIPLKLQTDKGKEFINSSLQKFLKNNHVKFFTSHNDVIKCSVVERFNRTLKSKMFKYFTANGTRKYIDVLQDFLNSYNNSYH</sequence>
<organism evidence="2 3">
    <name type="scientific">Leptotrombidium deliense</name>
    <dbReference type="NCBI Taxonomy" id="299467"/>
    <lineage>
        <taxon>Eukaryota</taxon>
        <taxon>Metazoa</taxon>
        <taxon>Ecdysozoa</taxon>
        <taxon>Arthropoda</taxon>
        <taxon>Chelicerata</taxon>
        <taxon>Arachnida</taxon>
        <taxon>Acari</taxon>
        <taxon>Acariformes</taxon>
        <taxon>Trombidiformes</taxon>
        <taxon>Prostigmata</taxon>
        <taxon>Anystina</taxon>
        <taxon>Parasitengona</taxon>
        <taxon>Trombiculoidea</taxon>
        <taxon>Trombiculidae</taxon>
        <taxon>Leptotrombidium</taxon>
    </lineage>
</organism>
<reference evidence="2 3" key="1">
    <citation type="journal article" date="2018" name="Gigascience">
        <title>Genomes of trombidid mites reveal novel predicted allergens and laterally-transferred genes associated with secondary metabolism.</title>
        <authorList>
            <person name="Dong X."/>
            <person name="Chaisiri K."/>
            <person name="Xia D."/>
            <person name="Armstrong S.D."/>
            <person name="Fang Y."/>
            <person name="Donnelly M.J."/>
            <person name="Kadowaki T."/>
            <person name="McGarry J.W."/>
            <person name="Darby A.C."/>
            <person name="Makepeace B.L."/>
        </authorList>
    </citation>
    <scope>NUCLEOTIDE SEQUENCE [LARGE SCALE GENOMIC DNA]</scope>
    <source>
        <strain evidence="2">UoL-UT</strain>
    </source>
</reference>
<accession>A0A443S1H0</accession>
<dbReference type="InterPro" id="IPR036397">
    <property type="entry name" value="RNaseH_sf"/>
</dbReference>
<dbReference type="Pfam" id="PF00665">
    <property type="entry name" value="rve"/>
    <property type="match status" value="1"/>
</dbReference>
<dbReference type="AlphaFoldDB" id="A0A443S1H0"/>
<evidence type="ECO:0000313" key="2">
    <source>
        <dbReference type="EMBL" id="RWS21323.1"/>
    </source>
</evidence>
<comment type="caution">
    <text evidence="2">The sequence shown here is derived from an EMBL/GenBank/DDBJ whole genome shotgun (WGS) entry which is preliminary data.</text>
</comment>
<keyword evidence="3" id="KW-1185">Reference proteome</keyword>
<dbReference type="PANTHER" id="PTHR46585:SF1">
    <property type="entry name" value="CHROMO DOMAIN-CONTAINING PROTEIN"/>
    <property type="match status" value="1"/>
</dbReference>
<feature type="non-terminal residue" evidence="2">
    <location>
        <position position="212"/>
    </location>
</feature>
<dbReference type="VEuPathDB" id="VectorBase:LDEU010718"/>
<dbReference type="InterPro" id="IPR012337">
    <property type="entry name" value="RNaseH-like_sf"/>
</dbReference>
<dbReference type="PROSITE" id="PS50994">
    <property type="entry name" value="INTEGRASE"/>
    <property type="match status" value="1"/>
</dbReference>
<dbReference type="STRING" id="299467.A0A443S1H0"/>
<dbReference type="SUPFAM" id="SSF53098">
    <property type="entry name" value="Ribonuclease H-like"/>
    <property type="match status" value="1"/>
</dbReference>
<dbReference type="GO" id="GO:0003676">
    <property type="term" value="F:nucleic acid binding"/>
    <property type="evidence" value="ECO:0007669"/>
    <property type="project" value="InterPro"/>
</dbReference>
<gene>
    <name evidence="2" type="ORF">B4U80_03489</name>
</gene>
<dbReference type="Gene3D" id="3.30.420.10">
    <property type="entry name" value="Ribonuclease H-like superfamily/Ribonuclease H"/>
    <property type="match status" value="1"/>
</dbReference>
<dbReference type="GO" id="GO:0015074">
    <property type="term" value="P:DNA integration"/>
    <property type="evidence" value="ECO:0007669"/>
    <property type="project" value="InterPro"/>
</dbReference>
<feature type="domain" description="Integrase catalytic" evidence="1">
    <location>
        <begin position="53"/>
        <end position="212"/>
    </location>
</feature>
<protein>
    <recommendedName>
        <fullName evidence="1">Integrase catalytic domain-containing protein</fullName>
    </recommendedName>
</protein>
<evidence type="ECO:0000259" key="1">
    <source>
        <dbReference type="PROSITE" id="PS50994"/>
    </source>
</evidence>
<dbReference type="EMBL" id="NCKV01012788">
    <property type="protein sequence ID" value="RWS21323.1"/>
    <property type="molecule type" value="Genomic_DNA"/>
</dbReference>